<gene>
    <name evidence="1" type="ORF">R5W23_003017</name>
</gene>
<evidence type="ECO:0000313" key="2">
    <source>
        <dbReference type="Proteomes" id="UP001272242"/>
    </source>
</evidence>
<keyword evidence="2" id="KW-1185">Reference proteome</keyword>
<dbReference type="RefSeq" id="WP_320684783.1">
    <property type="nucleotide sequence ID" value="NZ_JAXBLV010000002.1"/>
</dbReference>
<reference evidence="2" key="1">
    <citation type="journal article" date="2023" name="Mar. Drugs">
        <title>Gemmata algarum, a Novel Planctomycete Isolated from an Algal Mat, Displays Antimicrobial Activity.</title>
        <authorList>
            <person name="Kumar G."/>
            <person name="Kallscheuer N."/>
            <person name="Kashif M."/>
            <person name="Ahamad S."/>
            <person name="Jagadeeshwari U."/>
            <person name="Pannikurungottu S."/>
            <person name="Haufschild T."/>
            <person name="Kabuu M."/>
            <person name="Sasikala C."/>
            <person name="Jogler C."/>
            <person name="Ramana C."/>
        </authorList>
    </citation>
    <scope>NUCLEOTIDE SEQUENCE [LARGE SCALE GENOMIC DNA]</scope>
    <source>
        <strain evidence="2">JC673</strain>
    </source>
</reference>
<dbReference type="EMBL" id="JAXBLV010000002">
    <property type="protein sequence ID" value="MDY3557752.1"/>
    <property type="molecule type" value="Genomic_DNA"/>
</dbReference>
<name>A0ABU5EQX5_9BACT</name>
<comment type="caution">
    <text evidence="1">The sequence shown here is derived from an EMBL/GenBank/DDBJ whole genome shotgun (WGS) entry which is preliminary data.</text>
</comment>
<protein>
    <submittedName>
        <fullName evidence="1">Addiction module protein</fullName>
    </submittedName>
</protein>
<organism evidence="1 2">
    <name type="scientific">Gemmata algarum</name>
    <dbReference type="NCBI Taxonomy" id="2975278"/>
    <lineage>
        <taxon>Bacteria</taxon>
        <taxon>Pseudomonadati</taxon>
        <taxon>Planctomycetota</taxon>
        <taxon>Planctomycetia</taxon>
        <taxon>Gemmatales</taxon>
        <taxon>Gemmataceae</taxon>
        <taxon>Gemmata</taxon>
    </lineage>
</organism>
<evidence type="ECO:0000313" key="1">
    <source>
        <dbReference type="EMBL" id="MDY3557752.1"/>
    </source>
</evidence>
<dbReference type="Pfam" id="PF09720">
    <property type="entry name" value="Unstab_antitox"/>
    <property type="match status" value="1"/>
</dbReference>
<dbReference type="InterPro" id="IPR013406">
    <property type="entry name" value="CHP02574_addiction_mod"/>
</dbReference>
<accession>A0ABU5EQX5</accession>
<proteinExistence type="predicted"/>
<sequence>MSEAAEKLKPLLDALSAAERTEVAAYLRSLTGGHAEPDADDDEEPLTQDEWEAAWLPEIERRIADFESGKTQGVPADEFMRRMKEKYG</sequence>
<dbReference type="Proteomes" id="UP001272242">
    <property type="component" value="Unassembled WGS sequence"/>
</dbReference>